<sequence>MKPTIKDVAKLADVSFKTVSRVINNEGSVGKELQDRVWKAVKQLNYRPNLSARGLRGAASSIGFIYDNPNSNYVISMQKGILDECREQGYELVIHPCDATSPKLVQEVLEMIDRSRVGGLVLTPPISENAEVLAAVTERKVKIVRIVSGSSAPDNKSPCIYIDDRNAAYAITDHLIKLGHTDIAFLGGDEEHQSSGERKAGYQAALQDNGIKYNAKRFIPGSYSFESGVERTRKLLTGRGANPTAIFACNDEIAAGTLFAARIEGIDVPRELSIAGFENSPFSRQAWPNLTTAAQPTSTIAQKAASLLVKSLRASKKVESEGFYPELIVRESSCPPPK</sequence>
<accession>A0A9X2HYB3</accession>
<dbReference type="Gene3D" id="1.10.260.40">
    <property type="entry name" value="lambda repressor-like DNA-binding domains"/>
    <property type="match status" value="1"/>
</dbReference>
<comment type="caution">
    <text evidence="5">The sequence shown here is derived from an EMBL/GenBank/DDBJ whole genome shotgun (WGS) entry which is preliminary data.</text>
</comment>
<dbReference type="PRINTS" id="PR00036">
    <property type="entry name" value="HTHLACI"/>
</dbReference>
<dbReference type="InterPro" id="IPR010982">
    <property type="entry name" value="Lambda_DNA-bd_dom_sf"/>
</dbReference>
<evidence type="ECO:0000256" key="1">
    <source>
        <dbReference type="ARBA" id="ARBA00023015"/>
    </source>
</evidence>
<dbReference type="RefSeq" id="WP_253967585.1">
    <property type="nucleotide sequence ID" value="NZ_JAMFTH010000001.1"/>
</dbReference>
<organism evidence="5 6">
    <name type="scientific">Gilvimarinus xylanilyticus</name>
    <dbReference type="NCBI Taxonomy" id="2944139"/>
    <lineage>
        <taxon>Bacteria</taxon>
        <taxon>Pseudomonadati</taxon>
        <taxon>Pseudomonadota</taxon>
        <taxon>Gammaproteobacteria</taxon>
        <taxon>Cellvibrionales</taxon>
        <taxon>Cellvibrionaceae</taxon>
        <taxon>Gilvimarinus</taxon>
    </lineage>
</organism>
<evidence type="ECO:0000313" key="5">
    <source>
        <dbReference type="EMBL" id="MCP8899334.1"/>
    </source>
</evidence>
<dbReference type="SUPFAM" id="SSF53822">
    <property type="entry name" value="Periplasmic binding protein-like I"/>
    <property type="match status" value="1"/>
</dbReference>
<dbReference type="Gene3D" id="3.40.50.2300">
    <property type="match status" value="2"/>
</dbReference>
<dbReference type="GO" id="GO:0003700">
    <property type="term" value="F:DNA-binding transcription factor activity"/>
    <property type="evidence" value="ECO:0007669"/>
    <property type="project" value="TreeGrafter"/>
</dbReference>
<reference evidence="5" key="1">
    <citation type="submission" date="2022-05" db="EMBL/GenBank/DDBJ databases">
        <authorList>
            <person name="Sun H.-N."/>
        </authorList>
    </citation>
    <scope>NUCLEOTIDE SEQUENCE</scope>
    <source>
        <strain evidence="5">HB14</strain>
    </source>
</reference>
<dbReference type="PROSITE" id="PS50932">
    <property type="entry name" value="HTH_LACI_2"/>
    <property type="match status" value="1"/>
</dbReference>
<evidence type="ECO:0000259" key="4">
    <source>
        <dbReference type="PROSITE" id="PS50932"/>
    </source>
</evidence>
<dbReference type="SUPFAM" id="SSF47413">
    <property type="entry name" value="lambda repressor-like DNA-binding domains"/>
    <property type="match status" value="1"/>
</dbReference>
<evidence type="ECO:0000313" key="6">
    <source>
        <dbReference type="Proteomes" id="UP001139319"/>
    </source>
</evidence>
<dbReference type="AlphaFoldDB" id="A0A9X2HYB3"/>
<feature type="domain" description="HTH lacI-type" evidence="4">
    <location>
        <begin position="3"/>
        <end position="57"/>
    </location>
</feature>
<protein>
    <submittedName>
        <fullName evidence="5">LacI family DNA-binding transcriptional regulator</fullName>
    </submittedName>
</protein>
<gene>
    <name evidence="5" type="ORF">M6D89_08510</name>
</gene>
<dbReference type="Pfam" id="PF13377">
    <property type="entry name" value="Peripla_BP_3"/>
    <property type="match status" value="1"/>
</dbReference>
<name>A0A9X2HYB3_9GAMM</name>
<proteinExistence type="predicted"/>
<dbReference type="CDD" id="cd01392">
    <property type="entry name" value="HTH_LacI"/>
    <property type="match status" value="1"/>
</dbReference>
<dbReference type="PANTHER" id="PTHR30146:SF153">
    <property type="entry name" value="LACTOSE OPERON REPRESSOR"/>
    <property type="match status" value="1"/>
</dbReference>
<dbReference type="GO" id="GO:0000976">
    <property type="term" value="F:transcription cis-regulatory region binding"/>
    <property type="evidence" value="ECO:0007669"/>
    <property type="project" value="TreeGrafter"/>
</dbReference>
<keyword evidence="2 5" id="KW-0238">DNA-binding</keyword>
<dbReference type="Proteomes" id="UP001139319">
    <property type="component" value="Unassembled WGS sequence"/>
</dbReference>
<dbReference type="InterPro" id="IPR000843">
    <property type="entry name" value="HTH_LacI"/>
</dbReference>
<keyword evidence="6" id="KW-1185">Reference proteome</keyword>
<dbReference type="EMBL" id="JAMFTH010000001">
    <property type="protein sequence ID" value="MCP8899334.1"/>
    <property type="molecule type" value="Genomic_DNA"/>
</dbReference>
<dbReference type="InterPro" id="IPR028082">
    <property type="entry name" value="Peripla_BP_I"/>
</dbReference>
<keyword evidence="3" id="KW-0804">Transcription</keyword>
<evidence type="ECO:0000256" key="2">
    <source>
        <dbReference type="ARBA" id="ARBA00023125"/>
    </source>
</evidence>
<dbReference type="Pfam" id="PF00356">
    <property type="entry name" value="LacI"/>
    <property type="match status" value="1"/>
</dbReference>
<dbReference type="PANTHER" id="PTHR30146">
    <property type="entry name" value="LACI-RELATED TRANSCRIPTIONAL REPRESSOR"/>
    <property type="match status" value="1"/>
</dbReference>
<dbReference type="PROSITE" id="PS00356">
    <property type="entry name" value="HTH_LACI_1"/>
    <property type="match status" value="1"/>
</dbReference>
<dbReference type="SMART" id="SM00354">
    <property type="entry name" value="HTH_LACI"/>
    <property type="match status" value="1"/>
</dbReference>
<keyword evidence="1" id="KW-0805">Transcription regulation</keyword>
<dbReference type="InterPro" id="IPR046335">
    <property type="entry name" value="LacI/GalR-like_sensor"/>
</dbReference>
<dbReference type="CDD" id="cd01545">
    <property type="entry name" value="PBP1_SalR"/>
    <property type="match status" value="1"/>
</dbReference>
<evidence type="ECO:0000256" key="3">
    <source>
        <dbReference type="ARBA" id="ARBA00023163"/>
    </source>
</evidence>
<reference evidence="5" key="2">
    <citation type="submission" date="2023-01" db="EMBL/GenBank/DDBJ databases">
        <title>Gilvimarinus xylanilyticus HB14 isolated from Caulerpa lentillifera aquaculture base in Hainan, China.</title>
        <authorList>
            <person name="Zhang Y.-J."/>
        </authorList>
    </citation>
    <scope>NUCLEOTIDE SEQUENCE</scope>
    <source>
        <strain evidence="5">HB14</strain>
    </source>
</reference>